<evidence type="ECO:0000313" key="2">
    <source>
        <dbReference type="Proteomes" id="UP000439903"/>
    </source>
</evidence>
<gene>
    <name evidence="1" type="ORF">F8M41_017231</name>
</gene>
<dbReference type="Proteomes" id="UP000439903">
    <property type="component" value="Unassembled WGS sequence"/>
</dbReference>
<protein>
    <submittedName>
        <fullName evidence="1">Uncharacterized protein</fullName>
    </submittedName>
</protein>
<comment type="caution">
    <text evidence="1">The sequence shown here is derived from an EMBL/GenBank/DDBJ whole genome shotgun (WGS) entry which is preliminary data.</text>
</comment>
<name>A0A8H4EM73_GIGMA</name>
<keyword evidence="2" id="KW-1185">Reference proteome</keyword>
<evidence type="ECO:0000313" key="1">
    <source>
        <dbReference type="EMBL" id="KAF0515988.1"/>
    </source>
</evidence>
<organism evidence="1 2">
    <name type="scientific">Gigaspora margarita</name>
    <dbReference type="NCBI Taxonomy" id="4874"/>
    <lineage>
        <taxon>Eukaryota</taxon>
        <taxon>Fungi</taxon>
        <taxon>Fungi incertae sedis</taxon>
        <taxon>Mucoromycota</taxon>
        <taxon>Glomeromycotina</taxon>
        <taxon>Glomeromycetes</taxon>
        <taxon>Diversisporales</taxon>
        <taxon>Gigasporaceae</taxon>
        <taxon>Gigaspora</taxon>
    </lineage>
</organism>
<proteinExistence type="predicted"/>
<accession>A0A8H4EM73</accession>
<reference evidence="1 2" key="1">
    <citation type="journal article" date="2019" name="Environ. Microbiol.">
        <title>At the nexus of three kingdoms: the genome of the mycorrhizal fungus Gigaspora margarita provides insights into plant, endobacterial and fungal interactions.</title>
        <authorList>
            <person name="Venice F."/>
            <person name="Ghignone S."/>
            <person name="Salvioli di Fossalunga A."/>
            <person name="Amselem J."/>
            <person name="Novero M."/>
            <person name="Xianan X."/>
            <person name="Sedzielewska Toro K."/>
            <person name="Morin E."/>
            <person name="Lipzen A."/>
            <person name="Grigoriev I.V."/>
            <person name="Henrissat B."/>
            <person name="Martin F.M."/>
            <person name="Bonfante P."/>
        </authorList>
    </citation>
    <scope>NUCLEOTIDE SEQUENCE [LARGE SCALE GENOMIC DNA]</scope>
    <source>
        <strain evidence="1 2">BEG34</strain>
    </source>
</reference>
<dbReference type="EMBL" id="WTPW01000391">
    <property type="protein sequence ID" value="KAF0515988.1"/>
    <property type="molecule type" value="Genomic_DNA"/>
</dbReference>
<sequence>MINQVKLDNYLHLDINMVLFEAIENSKLSHNDKQQLQDLYIKRFIYFSYQMAITYIPSVKNGFALHRKILANEFLDDILCAKLIAQIEETIIPICLYIEPEQPEQNQPEQPEPKQLPQYSKEYKQLNNFINTIIFKNYHELKLI</sequence>
<dbReference type="AlphaFoldDB" id="A0A8H4EM73"/>